<evidence type="ECO:0000256" key="5">
    <source>
        <dbReference type="SAM" id="Phobius"/>
    </source>
</evidence>
<dbReference type="EMBL" id="BMXR01000005">
    <property type="protein sequence ID" value="GGX55554.1"/>
    <property type="molecule type" value="Genomic_DNA"/>
</dbReference>
<evidence type="ECO:0000313" key="7">
    <source>
        <dbReference type="Proteomes" id="UP000626148"/>
    </source>
</evidence>
<organism evidence="6 7">
    <name type="scientific">Saccharospirillum salsuginis</name>
    <dbReference type="NCBI Taxonomy" id="418750"/>
    <lineage>
        <taxon>Bacteria</taxon>
        <taxon>Pseudomonadati</taxon>
        <taxon>Pseudomonadota</taxon>
        <taxon>Gammaproteobacteria</taxon>
        <taxon>Oceanospirillales</taxon>
        <taxon>Saccharospirillaceae</taxon>
        <taxon>Saccharospirillum</taxon>
    </lineage>
</organism>
<name>A0A918N961_9GAMM</name>
<sequence>MNVSVQMLLALSLTIGVYLLAEQLYIRAGRTSLLHPVIVSIFTLMGVITLLGWEYPEYQRDTQFIHFLLGPATVALAVPLHENMALIRKMALPLMVACVTGALVAAGSAVVLSALWTGDEVLALSMSAKSITTPIAIGMADSLGGSGSLAAGLVLLTGAVGTLLLPTLMRWCRLHDDALHGFVLGVTAHGFGTAQAFERSFTCGAFAGLAMSLTGVVSAFLVPPLVPFWVGCEWVG</sequence>
<evidence type="ECO:0000256" key="4">
    <source>
        <dbReference type="ARBA" id="ARBA00023136"/>
    </source>
</evidence>
<keyword evidence="4 5" id="KW-0472">Membrane</keyword>
<evidence type="ECO:0000256" key="2">
    <source>
        <dbReference type="ARBA" id="ARBA00022692"/>
    </source>
</evidence>
<feature type="transmembrane region" description="Helical" evidence="5">
    <location>
        <begin position="64"/>
        <end position="80"/>
    </location>
</feature>
<comment type="subcellular location">
    <subcellularLocation>
        <location evidence="1">Membrane</location>
        <topology evidence="1">Multi-pass membrane protein</topology>
    </subcellularLocation>
</comment>
<feature type="transmembrane region" description="Helical" evidence="5">
    <location>
        <begin position="33"/>
        <end position="52"/>
    </location>
</feature>
<reference evidence="6" key="2">
    <citation type="submission" date="2020-09" db="EMBL/GenBank/DDBJ databases">
        <authorList>
            <person name="Sun Q."/>
            <person name="Kim S."/>
        </authorList>
    </citation>
    <scope>NUCLEOTIDE SEQUENCE</scope>
    <source>
        <strain evidence="6">KCTC 22169</strain>
    </source>
</reference>
<dbReference type="PANTHER" id="PTHR30249:SF0">
    <property type="entry name" value="PLASTIDAL GLYCOLATE_GLYCERATE TRANSLOCATOR 1, CHLOROPLASTIC"/>
    <property type="match status" value="1"/>
</dbReference>
<dbReference type="AlphaFoldDB" id="A0A918N961"/>
<proteinExistence type="predicted"/>
<feature type="transmembrane region" description="Helical" evidence="5">
    <location>
        <begin position="205"/>
        <end position="230"/>
    </location>
</feature>
<feature type="transmembrane region" description="Helical" evidence="5">
    <location>
        <begin position="149"/>
        <end position="169"/>
    </location>
</feature>
<evidence type="ECO:0000313" key="6">
    <source>
        <dbReference type="EMBL" id="GGX55554.1"/>
    </source>
</evidence>
<gene>
    <name evidence="6" type="ORF">GCM10007392_24050</name>
</gene>
<feature type="transmembrane region" description="Helical" evidence="5">
    <location>
        <begin position="92"/>
        <end position="116"/>
    </location>
</feature>
<keyword evidence="2 5" id="KW-0812">Transmembrane</keyword>
<dbReference type="PANTHER" id="PTHR30249">
    <property type="entry name" value="PUTATIVE SEROTONIN TRANSPORTER"/>
    <property type="match status" value="1"/>
</dbReference>
<dbReference type="RefSeq" id="WP_189608865.1">
    <property type="nucleotide sequence ID" value="NZ_BMXR01000005.1"/>
</dbReference>
<dbReference type="InterPro" id="IPR007300">
    <property type="entry name" value="CidB/LrgB"/>
</dbReference>
<reference evidence="6" key="1">
    <citation type="journal article" date="2014" name="Int. J. Syst. Evol. Microbiol.">
        <title>Complete genome sequence of Corynebacterium casei LMG S-19264T (=DSM 44701T), isolated from a smear-ripened cheese.</title>
        <authorList>
            <consortium name="US DOE Joint Genome Institute (JGI-PGF)"/>
            <person name="Walter F."/>
            <person name="Albersmeier A."/>
            <person name="Kalinowski J."/>
            <person name="Ruckert C."/>
        </authorList>
    </citation>
    <scope>NUCLEOTIDE SEQUENCE</scope>
    <source>
        <strain evidence="6">KCTC 22169</strain>
    </source>
</reference>
<keyword evidence="7" id="KW-1185">Reference proteome</keyword>
<feature type="transmembrane region" description="Helical" evidence="5">
    <location>
        <begin position="6"/>
        <end position="26"/>
    </location>
</feature>
<dbReference type="GO" id="GO:0016020">
    <property type="term" value="C:membrane"/>
    <property type="evidence" value="ECO:0007669"/>
    <property type="project" value="UniProtKB-SubCell"/>
</dbReference>
<evidence type="ECO:0000256" key="3">
    <source>
        <dbReference type="ARBA" id="ARBA00022989"/>
    </source>
</evidence>
<accession>A0A918N961</accession>
<comment type="caution">
    <text evidence="6">The sequence shown here is derived from an EMBL/GenBank/DDBJ whole genome shotgun (WGS) entry which is preliminary data.</text>
</comment>
<protein>
    <submittedName>
        <fullName evidence="6">Membrane protein</fullName>
    </submittedName>
</protein>
<dbReference type="Pfam" id="PF04172">
    <property type="entry name" value="LrgB"/>
    <property type="match status" value="1"/>
</dbReference>
<dbReference type="Proteomes" id="UP000626148">
    <property type="component" value="Unassembled WGS sequence"/>
</dbReference>
<evidence type="ECO:0000256" key="1">
    <source>
        <dbReference type="ARBA" id="ARBA00004141"/>
    </source>
</evidence>
<keyword evidence="3 5" id="KW-1133">Transmembrane helix</keyword>